<evidence type="ECO:0000256" key="3">
    <source>
        <dbReference type="ARBA" id="ARBA00022827"/>
    </source>
</evidence>
<dbReference type="PROSITE" id="PS51387">
    <property type="entry name" value="FAD_PCMH"/>
    <property type="match status" value="1"/>
</dbReference>
<dbReference type="HOGENOM" id="CLU_018354_0_1_1"/>
<keyword evidence="2" id="KW-0285">Flavoprotein</keyword>
<dbReference type="AlphaFoldDB" id="M7TS93"/>
<dbReference type="PANTHER" id="PTHR42973">
    <property type="entry name" value="BINDING OXIDOREDUCTASE, PUTATIVE (AFU_ORTHOLOGUE AFUA_1G17690)-RELATED"/>
    <property type="match status" value="1"/>
</dbReference>
<keyword evidence="8" id="KW-1185">Reference proteome</keyword>
<sequence>MKAPVLSISCCFGLLWTLAAGASIPRYFEKHPVTRRDLTSAEIQRELGGQVSNATLIFGPEDVRFDEVTSRWNEFSPPNVQVVIEPGTESDVATIVKYCNDNSVEFLATSGGHGLTSSLGTFNGIQISTRQLDDITIQPSGKSAWFGGGTLVGPVTQYLWDNGFVTTTGGCECVGMVGAGLGGGHGRQEGLYGLIVDNMLQLNIVLGDGSTITVNETSYSDLLWGMKGAGHNFGIVTSFEMGIFPRGPDTWHYHNYIWRGDKLEAVFDALNVFHGNGTTPIDMAFENGAFLMNTTITEKEPVLSWTFAYRGSAEEAEQHLVPFNAIEAVYEEINDVSYPEIAHAQSTGANDPICEHGNVRISSTAGLAVYNLTAERLVFEGFKRRAAEDPVLVAGASMLHEGYATQGVDAVDSASTAYPFRADRHLAFFNAVVPHNDSAREEAATAWATEIRDQWNAGQPDRPVDAYVNYAGGSETLEQRYGHESWRIERLQDLKARYDPNNRFRYYNPIVVDEEQKATRRRSVR</sequence>
<keyword evidence="3" id="KW-0274">FAD</keyword>
<dbReference type="InterPro" id="IPR050416">
    <property type="entry name" value="FAD-linked_Oxidoreductase"/>
</dbReference>
<dbReference type="GO" id="GO:0016491">
    <property type="term" value="F:oxidoreductase activity"/>
    <property type="evidence" value="ECO:0007669"/>
    <property type="project" value="UniProtKB-KW"/>
</dbReference>
<dbReference type="STRING" id="1287681.M7TS93"/>
<dbReference type="eggNOG" id="ENOG502SJ3M">
    <property type="taxonomic scope" value="Eukaryota"/>
</dbReference>
<dbReference type="Proteomes" id="UP000012174">
    <property type="component" value="Unassembled WGS sequence"/>
</dbReference>
<feature type="signal peptide" evidence="5">
    <location>
        <begin position="1"/>
        <end position="21"/>
    </location>
</feature>
<dbReference type="Pfam" id="PF08031">
    <property type="entry name" value="BBE"/>
    <property type="match status" value="1"/>
</dbReference>
<dbReference type="InterPro" id="IPR036318">
    <property type="entry name" value="FAD-bd_PCMH-like_sf"/>
</dbReference>
<dbReference type="KEGG" id="ela:UCREL1_3451"/>
<evidence type="ECO:0000313" key="8">
    <source>
        <dbReference type="Proteomes" id="UP000012174"/>
    </source>
</evidence>
<dbReference type="InterPro" id="IPR016166">
    <property type="entry name" value="FAD-bd_PCMH"/>
</dbReference>
<dbReference type="PANTHER" id="PTHR42973:SF8">
    <property type="entry name" value="FAD-BINDING PCMH-TYPE DOMAIN-CONTAINING PROTEIN"/>
    <property type="match status" value="1"/>
</dbReference>
<gene>
    <name evidence="7" type="ORF">UCREL1_3451</name>
</gene>
<dbReference type="Pfam" id="PF01565">
    <property type="entry name" value="FAD_binding_4"/>
    <property type="match status" value="1"/>
</dbReference>
<evidence type="ECO:0000256" key="4">
    <source>
        <dbReference type="ARBA" id="ARBA00023002"/>
    </source>
</evidence>
<dbReference type="OrthoDB" id="9996127at2759"/>
<protein>
    <submittedName>
        <fullName evidence="7">Putative fad binding domain-containing protein</fullName>
    </submittedName>
</protein>
<feature type="chain" id="PRO_5004085955" evidence="5">
    <location>
        <begin position="22"/>
        <end position="525"/>
    </location>
</feature>
<dbReference type="InterPro" id="IPR012951">
    <property type="entry name" value="BBE"/>
</dbReference>
<proteinExistence type="inferred from homology"/>
<dbReference type="OMA" id="PVNMAFE"/>
<dbReference type="InterPro" id="IPR016169">
    <property type="entry name" value="FAD-bd_PCMH_sub2"/>
</dbReference>
<name>M7TS93_EUTLA</name>
<dbReference type="InterPro" id="IPR006094">
    <property type="entry name" value="Oxid_FAD_bind_N"/>
</dbReference>
<dbReference type="Gene3D" id="3.30.465.10">
    <property type="match status" value="1"/>
</dbReference>
<reference evidence="8" key="1">
    <citation type="journal article" date="2013" name="Genome Announc.">
        <title>Draft genome sequence of the grapevine dieback fungus Eutypa lata UCR-EL1.</title>
        <authorList>
            <person name="Blanco-Ulate B."/>
            <person name="Rolshausen P.E."/>
            <person name="Cantu D."/>
        </authorList>
    </citation>
    <scope>NUCLEOTIDE SEQUENCE [LARGE SCALE GENOMIC DNA]</scope>
    <source>
        <strain evidence="8">UCR-EL1</strain>
    </source>
</reference>
<organism evidence="7 8">
    <name type="scientific">Eutypa lata (strain UCR-EL1)</name>
    <name type="common">Grapevine dieback disease fungus</name>
    <name type="synonym">Eutypa armeniacae</name>
    <dbReference type="NCBI Taxonomy" id="1287681"/>
    <lineage>
        <taxon>Eukaryota</taxon>
        <taxon>Fungi</taxon>
        <taxon>Dikarya</taxon>
        <taxon>Ascomycota</taxon>
        <taxon>Pezizomycotina</taxon>
        <taxon>Sordariomycetes</taxon>
        <taxon>Xylariomycetidae</taxon>
        <taxon>Xylariales</taxon>
        <taxon>Diatrypaceae</taxon>
        <taxon>Eutypa</taxon>
    </lineage>
</organism>
<keyword evidence="4" id="KW-0560">Oxidoreductase</keyword>
<dbReference type="SUPFAM" id="SSF56176">
    <property type="entry name" value="FAD-binding/transporter-associated domain-like"/>
    <property type="match status" value="1"/>
</dbReference>
<evidence type="ECO:0000259" key="6">
    <source>
        <dbReference type="PROSITE" id="PS51387"/>
    </source>
</evidence>
<dbReference type="EMBL" id="KB706063">
    <property type="protein sequence ID" value="EMR69525.1"/>
    <property type="molecule type" value="Genomic_DNA"/>
</dbReference>
<evidence type="ECO:0000256" key="5">
    <source>
        <dbReference type="SAM" id="SignalP"/>
    </source>
</evidence>
<evidence type="ECO:0000256" key="1">
    <source>
        <dbReference type="ARBA" id="ARBA00005466"/>
    </source>
</evidence>
<feature type="domain" description="FAD-binding PCMH-type" evidence="6">
    <location>
        <begin position="75"/>
        <end position="246"/>
    </location>
</feature>
<keyword evidence="5" id="KW-0732">Signal</keyword>
<accession>M7TS93</accession>
<evidence type="ECO:0000313" key="7">
    <source>
        <dbReference type="EMBL" id="EMR69525.1"/>
    </source>
</evidence>
<evidence type="ECO:0000256" key="2">
    <source>
        <dbReference type="ARBA" id="ARBA00022630"/>
    </source>
</evidence>
<dbReference type="Gene3D" id="3.40.462.20">
    <property type="match status" value="1"/>
</dbReference>
<comment type="similarity">
    <text evidence="1">Belongs to the oxygen-dependent FAD-linked oxidoreductase family.</text>
</comment>
<dbReference type="GO" id="GO:0071949">
    <property type="term" value="F:FAD binding"/>
    <property type="evidence" value="ECO:0007669"/>
    <property type="project" value="InterPro"/>
</dbReference>